<dbReference type="GeneID" id="93169428"/>
<sequence>MTAKGTILVTGGAGYIGSHTAVELLDNGYDVVIVDNLVNSKAESVRRIERITGKTPAFHQVDVCDEAALAKVFDAHPITGTIHFAALKAVGESVAKPLEYYQNNIGGLLAVLKVMRERKVRQFVFSSSATVYGVPERSPIDESFPLSATNPYGQSKLIAEQILRDLEVSDPSWRIATLRYFNPVGAHASGLIGEDPAGIPNNLMPYVAQVAVGKLEKLRVFGSDYPTPDGTGVRDYIHVVDLAKGHIAALDALVKRDASFVVNLGTGQGYSVLEVVRAFEKASGRPVPYELVARRPGDIAECYANPQAAADIIGWRATLGIEEMCADHWRWQEGNPRGFV</sequence>
<keyword evidence="8 9" id="KW-0413">Isomerase</keyword>
<comment type="cofactor">
    <cofactor evidence="2 9">
        <name>NAD(+)</name>
        <dbReference type="ChEBI" id="CHEBI:57540"/>
    </cofactor>
</comment>
<organism evidence="12 13">
    <name type="scientific">Burkholderia pseudomultivorans</name>
    <dbReference type="NCBI Taxonomy" id="1207504"/>
    <lineage>
        <taxon>Bacteria</taxon>
        <taxon>Pseudomonadati</taxon>
        <taxon>Pseudomonadota</taxon>
        <taxon>Betaproteobacteria</taxon>
        <taxon>Burkholderiales</taxon>
        <taxon>Burkholderiaceae</taxon>
        <taxon>Burkholderia</taxon>
        <taxon>Burkholderia cepacia complex</taxon>
    </lineage>
</organism>
<dbReference type="Proteomes" id="UP000494162">
    <property type="component" value="Unassembled WGS sequence"/>
</dbReference>
<evidence type="ECO:0000256" key="4">
    <source>
        <dbReference type="ARBA" id="ARBA00007637"/>
    </source>
</evidence>
<comment type="similarity">
    <text evidence="4 9">Belongs to the NAD(P)-dependent epimerase/dehydratase family.</text>
</comment>
<evidence type="ECO:0000313" key="14">
    <source>
        <dbReference type="Proteomes" id="UP001248067"/>
    </source>
</evidence>
<gene>
    <name evidence="11" type="primary">lnpD</name>
    <name evidence="12" type="ORF">BPS26883_02402</name>
    <name evidence="11" type="ORF">FEQ00_02459</name>
</gene>
<dbReference type="Gene3D" id="3.90.25.10">
    <property type="entry name" value="UDP-galactose 4-epimerase, domain 1"/>
    <property type="match status" value="1"/>
</dbReference>
<reference evidence="12 13" key="2">
    <citation type="submission" date="2019-09" db="EMBL/GenBank/DDBJ databases">
        <authorList>
            <person name="Depoorter E."/>
        </authorList>
    </citation>
    <scope>NUCLEOTIDE SEQUENCE [LARGE SCALE GENOMIC DNA]</scope>
    <source>
        <strain evidence="12">LMG 26883</strain>
    </source>
</reference>
<dbReference type="InterPro" id="IPR036291">
    <property type="entry name" value="NAD(P)-bd_dom_sf"/>
</dbReference>
<feature type="domain" description="NAD(P)-binding" evidence="10">
    <location>
        <begin position="8"/>
        <end position="327"/>
    </location>
</feature>
<dbReference type="InterPro" id="IPR005886">
    <property type="entry name" value="UDP_G4E"/>
</dbReference>
<dbReference type="InterPro" id="IPR016040">
    <property type="entry name" value="NAD(P)-bd_dom"/>
</dbReference>
<dbReference type="NCBIfam" id="NF007956">
    <property type="entry name" value="PRK10675.1"/>
    <property type="match status" value="1"/>
</dbReference>
<evidence type="ECO:0000259" key="10">
    <source>
        <dbReference type="Pfam" id="PF16363"/>
    </source>
</evidence>
<dbReference type="GO" id="GO:0005829">
    <property type="term" value="C:cytosol"/>
    <property type="evidence" value="ECO:0007669"/>
    <property type="project" value="TreeGrafter"/>
</dbReference>
<evidence type="ECO:0000313" key="11">
    <source>
        <dbReference type="EMBL" id="MDR8754036.1"/>
    </source>
</evidence>
<keyword evidence="14" id="KW-1185">Reference proteome</keyword>
<dbReference type="Pfam" id="PF16363">
    <property type="entry name" value="GDP_Man_Dehyd"/>
    <property type="match status" value="1"/>
</dbReference>
<keyword evidence="9" id="KW-0119">Carbohydrate metabolism</keyword>
<comment type="subunit">
    <text evidence="9">Homodimer.</text>
</comment>
<dbReference type="Proteomes" id="UP001248067">
    <property type="component" value="Unassembled WGS sequence"/>
</dbReference>
<protein>
    <recommendedName>
        <fullName evidence="6 9">UDP-glucose 4-epimerase</fullName>
        <ecNumber evidence="5 9">5.1.3.2</ecNumber>
    </recommendedName>
</protein>
<dbReference type="SUPFAM" id="SSF51735">
    <property type="entry name" value="NAD(P)-binding Rossmann-fold domains"/>
    <property type="match status" value="1"/>
</dbReference>
<evidence type="ECO:0000256" key="6">
    <source>
        <dbReference type="ARBA" id="ARBA00018569"/>
    </source>
</evidence>
<dbReference type="Gene3D" id="3.40.50.720">
    <property type="entry name" value="NAD(P)-binding Rossmann-like Domain"/>
    <property type="match status" value="1"/>
</dbReference>
<accession>A0A6P2K452</accession>
<comment type="pathway">
    <text evidence="3 9">Carbohydrate metabolism; galactose metabolism.</text>
</comment>
<dbReference type="GO" id="GO:0006012">
    <property type="term" value="P:galactose metabolic process"/>
    <property type="evidence" value="ECO:0007669"/>
    <property type="project" value="UniProtKB-UniPathway"/>
</dbReference>
<evidence type="ECO:0000256" key="3">
    <source>
        <dbReference type="ARBA" id="ARBA00004947"/>
    </source>
</evidence>
<dbReference type="PANTHER" id="PTHR43725:SF47">
    <property type="entry name" value="UDP-GLUCOSE 4-EPIMERASE"/>
    <property type="match status" value="1"/>
</dbReference>
<dbReference type="EMBL" id="CABVPP010000014">
    <property type="protein sequence ID" value="VWB51851.1"/>
    <property type="molecule type" value="Genomic_DNA"/>
</dbReference>
<dbReference type="GO" id="GO:0003978">
    <property type="term" value="F:UDP-glucose 4-epimerase activity"/>
    <property type="evidence" value="ECO:0007669"/>
    <property type="project" value="UniProtKB-UniRule"/>
</dbReference>
<dbReference type="UniPathway" id="UPA00214"/>
<dbReference type="EMBL" id="VJSY01000015">
    <property type="protein sequence ID" value="MDR8754036.1"/>
    <property type="molecule type" value="Genomic_DNA"/>
</dbReference>
<evidence type="ECO:0000256" key="1">
    <source>
        <dbReference type="ARBA" id="ARBA00000083"/>
    </source>
</evidence>
<keyword evidence="7 9" id="KW-0520">NAD</keyword>
<evidence type="ECO:0000256" key="9">
    <source>
        <dbReference type="RuleBase" id="RU366046"/>
    </source>
</evidence>
<evidence type="ECO:0000256" key="7">
    <source>
        <dbReference type="ARBA" id="ARBA00023027"/>
    </source>
</evidence>
<evidence type="ECO:0000313" key="13">
    <source>
        <dbReference type="Proteomes" id="UP000494162"/>
    </source>
</evidence>
<dbReference type="AlphaFoldDB" id="A0A6P2K452"/>
<dbReference type="PANTHER" id="PTHR43725">
    <property type="entry name" value="UDP-GLUCOSE 4-EPIMERASE"/>
    <property type="match status" value="1"/>
</dbReference>
<reference evidence="11 14" key="1">
    <citation type="submission" date="2019-06" db="EMBL/GenBank/DDBJ databases">
        <title>Evolution of Burkholderia multivorans in the lungs of Cystic Fibrosis patients.</title>
        <authorList>
            <person name="Moreira L.M."/>
        </authorList>
    </citation>
    <scope>NUCLEOTIDE SEQUENCE [LARGE SCALE GENOMIC DNA]</scope>
    <source>
        <strain evidence="11 14">VC13239</strain>
    </source>
</reference>
<proteinExistence type="inferred from homology"/>
<evidence type="ECO:0000256" key="2">
    <source>
        <dbReference type="ARBA" id="ARBA00001911"/>
    </source>
</evidence>
<evidence type="ECO:0000256" key="5">
    <source>
        <dbReference type="ARBA" id="ARBA00013189"/>
    </source>
</evidence>
<evidence type="ECO:0000256" key="8">
    <source>
        <dbReference type="ARBA" id="ARBA00023235"/>
    </source>
</evidence>
<evidence type="ECO:0000313" key="12">
    <source>
        <dbReference type="EMBL" id="VWB51851.1"/>
    </source>
</evidence>
<dbReference type="NCBIfam" id="TIGR01179">
    <property type="entry name" value="galE"/>
    <property type="match status" value="1"/>
</dbReference>
<name>A0A6P2K452_9BURK</name>
<dbReference type="EC" id="5.1.3.2" evidence="5 9"/>
<dbReference type="CDD" id="cd05247">
    <property type="entry name" value="UDP_G4E_1_SDR_e"/>
    <property type="match status" value="1"/>
</dbReference>
<comment type="catalytic activity">
    <reaction evidence="1 9">
        <text>UDP-alpha-D-glucose = UDP-alpha-D-galactose</text>
        <dbReference type="Rhea" id="RHEA:22168"/>
        <dbReference type="ChEBI" id="CHEBI:58885"/>
        <dbReference type="ChEBI" id="CHEBI:66914"/>
        <dbReference type="EC" id="5.1.3.2"/>
    </reaction>
</comment>
<dbReference type="RefSeq" id="WP_174902284.1">
    <property type="nucleotide sequence ID" value="NZ_CABVPP010000014.1"/>
</dbReference>